<evidence type="ECO:0000256" key="4">
    <source>
        <dbReference type="ARBA" id="ARBA00023026"/>
    </source>
</evidence>
<evidence type="ECO:0000256" key="5">
    <source>
        <dbReference type="SAM" id="MobiDB-lite"/>
    </source>
</evidence>
<dbReference type="InterPro" id="IPR037178">
    <property type="entry name" value="ColicinD_C_sf"/>
</dbReference>
<dbReference type="InterPro" id="IPR038233">
    <property type="entry name" value="Colicin_D/E5_nuclease"/>
</dbReference>
<organism evidence="9 10">
    <name type="scientific">Actinopolyspora erythraea</name>
    <dbReference type="NCBI Taxonomy" id="414996"/>
    <lineage>
        <taxon>Bacteria</taxon>
        <taxon>Bacillati</taxon>
        <taxon>Actinomycetota</taxon>
        <taxon>Actinomycetes</taxon>
        <taxon>Actinopolysporales</taxon>
        <taxon>Actinopolysporaceae</taxon>
        <taxon>Actinopolyspora</taxon>
    </lineage>
</organism>
<dbReference type="InterPro" id="IPR006530">
    <property type="entry name" value="YD"/>
</dbReference>
<dbReference type="Pfam" id="PF05593">
    <property type="entry name" value="RHS_repeat"/>
    <property type="match status" value="2"/>
</dbReference>
<feature type="compositionally biased region" description="Low complexity" evidence="5">
    <location>
        <begin position="1654"/>
        <end position="1666"/>
    </location>
</feature>
<dbReference type="PANTHER" id="PTHR32305">
    <property type="match status" value="1"/>
</dbReference>
<dbReference type="InterPro" id="IPR031325">
    <property type="entry name" value="RHS_repeat"/>
</dbReference>
<dbReference type="Pfam" id="PF03534">
    <property type="entry name" value="SpvB"/>
    <property type="match status" value="1"/>
</dbReference>
<feature type="compositionally biased region" description="Polar residues" evidence="5">
    <location>
        <begin position="35"/>
        <end position="44"/>
    </location>
</feature>
<sequence length="1903" mass="207177">MIMTPVFLAGLLAAVGVPQQASAADGPSEPLPDTPSVQVEQQNMADRPEDEASKDALQGDQPAGGSGGQEKGAGKYTATSLKPSATWDVSGHTGNFTWNYPIEAPDVPGGLKPELALSYSSGSLDGLTSATNTQASWIGDGWSLWPGYIERSYASCVSDLDNGSNDKPGDFCWKSDNATLSLGGSGSKLIKDDETGEWRPKSDDGSRVERLTGANNGDNNGEYWKVTEVDGTQYFYGSRPESKSTWTAPVFGNDAGEPCHGPSFAESSCKQGYRWNLDKVVDPNGNVIHYSYETATNRYGLNNNSESVEYVQDGWLKKIEYGLHEQHVQQPSARILFDVADRCVPGSTCDREHEENWPDVPWRLECTGNCDDTQNAPTFWSTKRLSKITTQVRDDSGFTAVDSWSLRHEFPDPGDGEQPALWLDGITHTGHVGGSIELPEVEFEGVPKPNRVYAEDGHAALIRYRISAIVSEAGGVLSVKYAEPECETGVNMPEKPETNTLRCFPVTWSAPYVSERTDYFHKYVVESITEHDRIGSTTGGITKYEYLGGAAWAHSSSEVTSEEDRNWNEFRGFGRVRIRTGSGNDGPVTLTEKRFFQGMDGDALPNNGERSVQVTDSEGNSHTDHEWLRGFAFETITYNGEGGPVVNKTITEPTWQGPTAKNGDLEAYMVNSGTESTYTPLSNGGRRVTRTETSYNKQGLVTKVNDLGNVDKPGDDLCKRTSYARNTDSWLLNLPKRKWTNAVACGKTPSMPQDAVSDTRTSYDGGNFGDAPTSGNVTEVEKLERYSNGSPEYTSVATKTFDAHGRVLTATDALGRTTTTSYTPNLGGPVTETSVTNPAGHTTTTTLHPLLGAPVKEVGPDGRITEITYDALGRRTNVWLPNRDRDESESPSQKYSYRIAKEKPVVVTTSTLNSDGDYVSYNKLLDGLLRPRQIQRPASGGGRLITEKHYDSHGRVYRATRPYFNDKPVDKKLWRANSAGDVPAMTRIEYDGAGREVAEILMAGGVEKWRTEYGYGGDRTHVTPPEGGVPTTTINDARGRKVEFRQYKKSSPSGAYDSTSYTYTNAGQLETVTDPGGNTWRYTYDLRGRKIKADDPDRGTTTYSYDAAGQMVSQTDARGKTLAYSYDELGRKTATHTGSLNGQRIAGWDYDSALYGTGKLASSTRWIDGNTYKRQVVAYNAQEKPTRINVTLPDSEGRLSGTYTTKYTFEEDGSLANEILPAIGGLAKESIGHSYDSLGNPATTWGSPDKEIKYVSDTRYTSYGEVARVQMGEVGNRVWQSYYYDEHTRRTERTIVDAEVPDPMQADLAYSYDPAGNITSIADQPRGGALDVQCFRYDHLRRLTEAWTTGSKCSQDPKTEDLGGAAPYWRSYTYDGVGNRLTETRRSASGDTVREYSYEEQGHALNSVSTDGTKSAEFGYDATGNMTSRDVAGRDQTLEWSARGNLTKVSESDGSSTEFVYDADGQRLLRRSPSGTTLYLNGQQLRWDAKTGELSATRYYTHGGKTVAVRESGVGLTWLASDHQGTSKVAVDAESLETTRRRFLPFGGLRGGQAGFPGEKGFVGGTIDESVGLTTLGVRQYDPSIGRFLSVDPVMDLTDPQQMHGYTYGNNSPLTYSDPTGRQPVIGTDEGGRLLLAPFPGNSTSSNGKTHRPSSGTQTSSGSGSSRPRVDTWGATRPDPSPSPSETHEGPVPYNAKLPSGPKPSMTTEELKARGHRALEVAGMTPGVGNFADLGNCAWYGAEGKKADALLACAAVVPGLGQAVTAGKWGLRGAKSLSSGKPKSLPPGKSKKEIGPSGNAAAFPELNFSKKQLQKKFKHARDFGVEGSFNSKNSEEFRRALVNHVDSSSTIRKPGTYRGNKVIHNFDPDTGLNVLQKRGGGEFLSAWEMTESQLSNVISRGSL</sequence>
<evidence type="ECO:0000256" key="3">
    <source>
        <dbReference type="ARBA" id="ARBA00022737"/>
    </source>
</evidence>
<dbReference type="InterPro" id="IPR050708">
    <property type="entry name" value="T6SS_VgrG/RHS"/>
</dbReference>
<feature type="compositionally biased region" description="Gly residues" evidence="5">
    <location>
        <begin position="62"/>
        <end position="71"/>
    </location>
</feature>
<proteinExistence type="predicted"/>
<dbReference type="Gene3D" id="2.180.10.10">
    <property type="entry name" value="RHS repeat-associated core"/>
    <property type="match status" value="2"/>
</dbReference>
<dbReference type="GO" id="GO:0005576">
    <property type="term" value="C:extracellular region"/>
    <property type="evidence" value="ECO:0007669"/>
    <property type="project" value="UniProtKB-SubCell"/>
</dbReference>
<keyword evidence="2" id="KW-0964">Secreted</keyword>
<feature type="region of interest" description="Disordered" evidence="5">
    <location>
        <begin position="21"/>
        <end position="77"/>
    </location>
</feature>
<name>A0A223RSK3_9ACTN</name>
<dbReference type="InterPro" id="IPR022385">
    <property type="entry name" value="Rhs_assc_core"/>
</dbReference>
<dbReference type="KEGG" id="aey:CDG81_11795"/>
<keyword evidence="4" id="KW-0843">Virulence</keyword>
<feature type="compositionally biased region" description="Polar residues" evidence="5">
    <location>
        <begin position="1608"/>
        <end position="1620"/>
    </location>
</feature>
<dbReference type="InterPro" id="IPR024440">
    <property type="entry name" value="ColicinD_C"/>
</dbReference>
<dbReference type="Pfam" id="PF11429">
    <property type="entry name" value="Colicin_D"/>
    <property type="match status" value="1"/>
</dbReference>
<feature type="compositionally biased region" description="Basic and acidic residues" evidence="5">
    <location>
        <begin position="192"/>
        <end position="210"/>
    </location>
</feature>
<dbReference type="OrthoDB" id="291011at2"/>
<gene>
    <name evidence="9" type="ORF">CDG81_11795</name>
</gene>
<dbReference type="SUPFAM" id="SSF102824">
    <property type="entry name" value="Colicin D/E5 nuclease domain"/>
    <property type="match status" value="1"/>
</dbReference>
<dbReference type="InterPro" id="IPR056823">
    <property type="entry name" value="TEN-like_YD-shell"/>
</dbReference>
<evidence type="ECO:0000313" key="10">
    <source>
        <dbReference type="Proteomes" id="UP000215043"/>
    </source>
</evidence>
<evidence type="ECO:0000256" key="2">
    <source>
        <dbReference type="ARBA" id="ARBA00022525"/>
    </source>
</evidence>
<keyword evidence="3" id="KW-0677">Repeat</keyword>
<dbReference type="GO" id="GO:0005737">
    <property type="term" value="C:cytoplasm"/>
    <property type="evidence" value="ECO:0007669"/>
    <property type="project" value="InterPro"/>
</dbReference>
<feature type="domain" description="Colicin D C-terminal" evidence="7">
    <location>
        <begin position="1812"/>
        <end position="1896"/>
    </location>
</feature>
<dbReference type="NCBIfam" id="TIGR03696">
    <property type="entry name" value="Rhs_assc_core"/>
    <property type="match status" value="1"/>
</dbReference>
<keyword evidence="6" id="KW-0732">Signal</keyword>
<feature type="signal peptide" evidence="6">
    <location>
        <begin position="1"/>
        <end position="23"/>
    </location>
</feature>
<feature type="region of interest" description="Disordered" evidence="5">
    <location>
        <begin position="192"/>
        <end position="216"/>
    </location>
</feature>
<comment type="subcellular location">
    <subcellularLocation>
        <location evidence="1">Secreted</location>
    </subcellularLocation>
</comment>
<dbReference type="GO" id="GO:0004540">
    <property type="term" value="F:RNA nuclease activity"/>
    <property type="evidence" value="ECO:0007669"/>
    <property type="project" value="InterPro"/>
</dbReference>
<feature type="compositionally biased region" description="Low complexity" evidence="5">
    <location>
        <begin position="1775"/>
        <end position="1788"/>
    </location>
</feature>
<feature type="region of interest" description="Disordered" evidence="5">
    <location>
        <begin position="1773"/>
        <end position="1796"/>
    </location>
</feature>
<evidence type="ECO:0000256" key="1">
    <source>
        <dbReference type="ARBA" id="ARBA00004613"/>
    </source>
</evidence>
<feature type="region of interest" description="Disordered" evidence="5">
    <location>
        <begin position="1602"/>
        <end position="1712"/>
    </location>
</feature>
<dbReference type="Proteomes" id="UP000215043">
    <property type="component" value="Chromosome"/>
</dbReference>
<evidence type="ECO:0000313" key="9">
    <source>
        <dbReference type="EMBL" id="ASU78848.1"/>
    </source>
</evidence>
<dbReference type="CDD" id="cd20745">
    <property type="entry name" value="FIX_RhsA_AHH_HNH-like"/>
    <property type="match status" value="1"/>
</dbReference>
<dbReference type="RefSeq" id="WP_094904598.1">
    <property type="nucleotide sequence ID" value="NZ_CP022752.1"/>
</dbReference>
<evidence type="ECO:0000256" key="6">
    <source>
        <dbReference type="SAM" id="SignalP"/>
    </source>
</evidence>
<evidence type="ECO:0000259" key="8">
    <source>
        <dbReference type="Pfam" id="PF25023"/>
    </source>
</evidence>
<dbReference type="EMBL" id="CP022752">
    <property type="protein sequence ID" value="ASU78848.1"/>
    <property type="molecule type" value="Genomic_DNA"/>
</dbReference>
<dbReference type="NCBIfam" id="TIGR01643">
    <property type="entry name" value="YD_repeat_2x"/>
    <property type="match status" value="3"/>
</dbReference>
<dbReference type="PANTHER" id="PTHR32305:SF17">
    <property type="entry name" value="TRNA NUCLEASE WAPA"/>
    <property type="match status" value="1"/>
</dbReference>
<evidence type="ECO:0000259" key="7">
    <source>
        <dbReference type="Pfam" id="PF11429"/>
    </source>
</evidence>
<dbReference type="Gene3D" id="3.10.450.200">
    <property type="match status" value="1"/>
</dbReference>
<reference evidence="9 10" key="1">
    <citation type="submission" date="2017-08" db="EMBL/GenBank/DDBJ databases">
        <title>The complete genome sequence of moderately halophilic actinomycete Actinopolyspora erythraea YIM 90600, the producer of novel erythromycin, novel actinopolysporins A-C and tubercidin.</title>
        <authorList>
            <person name="Yin M."/>
            <person name="Tang S."/>
        </authorList>
    </citation>
    <scope>NUCLEOTIDE SEQUENCE [LARGE SCALE GENOMIC DNA]</scope>
    <source>
        <strain evidence="9 10">YIM 90600</strain>
    </source>
</reference>
<feature type="chain" id="PRO_5012307654" evidence="6">
    <location>
        <begin position="24"/>
        <end position="1903"/>
    </location>
</feature>
<dbReference type="Pfam" id="PF25023">
    <property type="entry name" value="TEN_YD-shell"/>
    <property type="match status" value="1"/>
</dbReference>
<protein>
    <submittedName>
        <fullName evidence="9">Type IV secretion protein Rhs</fullName>
    </submittedName>
</protein>
<accession>A0A223RSK3</accession>
<feature type="domain" description="Teneurin-like YD-shell" evidence="8">
    <location>
        <begin position="1370"/>
        <end position="1613"/>
    </location>
</feature>
<dbReference type="InterPro" id="IPR003284">
    <property type="entry name" value="Sal_SpvB"/>
</dbReference>